<dbReference type="InterPro" id="IPR000835">
    <property type="entry name" value="HTH_MarR-typ"/>
</dbReference>
<sequence length="213" mass="24152">MEEILKKLIELFFTYSEKKNAKNLSLTEFVGFLNVELGEQGKSNLKTSKPNSKSYNTETDDLGILLVLLNRYAKEYVKKALKDTPLSTADEFPFLISLLGTNSHTKTELINKMVLTKTSGTEVIKRLLKKGFIEEFEDANDKRSIRVKLTEEGKLLTLGMLPKMQMVSEIIKGGLSSTELATLNYLLRKLEKHHKSIYEESGDVELTELLSNK</sequence>
<dbReference type="SMART" id="SM00347">
    <property type="entry name" value="HTH_MARR"/>
    <property type="match status" value="1"/>
</dbReference>
<evidence type="ECO:0000313" key="6">
    <source>
        <dbReference type="Proteomes" id="UP000662783"/>
    </source>
</evidence>
<evidence type="ECO:0000256" key="3">
    <source>
        <dbReference type="ARBA" id="ARBA00023163"/>
    </source>
</evidence>
<dbReference type="Proteomes" id="UP000662783">
    <property type="component" value="Chromosome"/>
</dbReference>
<keyword evidence="1" id="KW-0805">Transcription regulation</keyword>
<feature type="domain" description="HTH marR-type" evidence="4">
    <location>
        <begin position="59"/>
        <end position="192"/>
    </location>
</feature>
<protein>
    <submittedName>
        <fullName evidence="5">Winged helix-turn-helix transcriptional regulator</fullName>
    </submittedName>
</protein>
<evidence type="ECO:0000259" key="4">
    <source>
        <dbReference type="PROSITE" id="PS50995"/>
    </source>
</evidence>
<evidence type="ECO:0000256" key="1">
    <source>
        <dbReference type="ARBA" id="ARBA00023015"/>
    </source>
</evidence>
<dbReference type="PRINTS" id="PR00598">
    <property type="entry name" value="HTHMARR"/>
</dbReference>
<dbReference type="GO" id="GO:0003677">
    <property type="term" value="F:DNA binding"/>
    <property type="evidence" value="ECO:0007669"/>
    <property type="project" value="UniProtKB-KW"/>
</dbReference>
<evidence type="ECO:0000256" key="2">
    <source>
        <dbReference type="ARBA" id="ARBA00023125"/>
    </source>
</evidence>
<dbReference type="GO" id="GO:0003700">
    <property type="term" value="F:DNA-binding transcription factor activity"/>
    <property type="evidence" value="ECO:0007669"/>
    <property type="project" value="InterPro"/>
</dbReference>
<keyword evidence="6" id="KW-1185">Reference proteome</keyword>
<keyword evidence="2" id="KW-0238">DNA-binding</keyword>
<organism evidence="5 6">
    <name type="scientific">Fulvivirga lutea</name>
    <dbReference type="NCBI Taxonomy" id="2810512"/>
    <lineage>
        <taxon>Bacteria</taxon>
        <taxon>Pseudomonadati</taxon>
        <taxon>Bacteroidota</taxon>
        <taxon>Cytophagia</taxon>
        <taxon>Cytophagales</taxon>
        <taxon>Fulvivirgaceae</taxon>
        <taxon>Fulvivirga</taxon>
    </lineage>
</organism>
<dbReference type="Gene3D" id="1.10.10.10">
    <property type="entry name" value="Winged helix-like DNA-binding domain superfamily/Winged helix DNA-binding domain"/>
    <property type="match status" value="1"/>
</dbReference>
<dbReference type="AlphaFoldDB" id="A0A975A139"/>
<dbReference type="PANTHER" id="PTHR42756:SF1">
    <property type="entry name" value="TRANSCRIPTIONAL REPRESSOR OF EMRAB OPERON"/>
    <property type="match status" value="1"/>
</dbReference>
<evidence type="ECO:0000313" key="5">
    <source>
        <dbReference type="EMBL" id="QSE97840.1"/>
    </source>
</evidence>
<dbReference type="InterPro" id="IPR036388">
    <property type="entry name" value="WH-like_DNA-bd_sf"/>
</dbReference>
<reference evidence="5" key="1">
    <citation type="submission" date="2021-02" db="EMBL/GenBank/DDBJ databases">
        <title>Fulvivirga sp. S481 isolated from sea water.</title>
        <authorList>
            <person name="Bae S.S."/>
            <person name="Baek K."/>
        </authorList>
    </citation>
    <scope>NUCLEOTIDE SEQUENCE</scope>
    <source>
        <strain evidence="5">S481</strain>
    </source>
</reference>
<gene>
    <name evidence="5" type="ORF">JR347_01755</name>
</gene>
<keyword evidence="3" id="KW-0804">Transcription</keyword>
<dbReference type="PANTHER" id="PTHR42756">
    <property type="entry name" value="TRANSCRIPTIONAL REGULATOR, MARR"/>
    <property type="match status" value="1"/>
</dbReference>
<dbReference type="RefSeq" id="WP_205722348.1">
    <property type="nucleotide sequence ID" value="NZ_CP070608.1"/>
</dbReference>
<accession>A0A975A139</accession>
<dbReference type="Pfam" id="PF01047">
    <property type="entry name" value="MarR"/>
    <property type="match status" value="1"/>
</dbReference>
<dbReference type="InterPro" id="IPR036390">
    <property type="entry name" value="WH_DNA-bd_sf"/>
</dbReference>
<dbReference type="SUPFAM" id="SSF46785">
    <property type="entry name" value="Winged helix' DNA-binding domain"/>
    <property type="match status" value="1"/>
</dbReference>
<proteinExistence type="predicted"/>
<dbReference type="KEGG" id="fuv:JR347_01755"/>
<name>A0A975A139_9BACT</name>
<dbReference type="EMBL" id="CP070608">
    <property type="protein sequence ID" value="QSE97840.1"/>
    <property type="molecule type" value="Genomic_DNA"/>
</dbReference>
<dbReference type="PROSITE" id="PS50995">
    <property type="entry name" value="HTH_MARR_2"/>
    <property type="match status" value="1"/>
</dbReference>